<evidence type="ECO:0000256" key="3">
    <source>
        <dbReference type="ARBA" id="ARBA00022722"/>
    </source>
</evidence>
<keyword evidence="5" id="KW-0255">Endonuclease</keyword>
<keyword evidence="7" id="KW-0460">Magnesium</keyword>
<evidence type="ECO:0000313" key="10">
    <source>
        <dbReference type="EMBL" id="KAF5190912.1"/>
    </source>
</evidence>
<dbReference type="Proteomes" id="UP000554482">
    <property type="component" value="Unassembled WGS sequence"/>
</dbReference>
<evidence type="ECO:0000256" key="7">
    <source>
        <dbReference type="ARBA" id="ARBA00022842"/>
    </source>
</evidence>
<evidence type="ECO:0000259" key="9">
    <source>
        <dbReference type="PROSITE" id="PS50142"/>
    </source>
</evidence>
<dbReference type="InterPro" id="IPR000999">
    <property type="entry name" value="RNase_III_dom"/>
</dbReference>
<evidence type="ECO:0000256" key="4">
    <source>
        <dbReference type="ARBA" id="ARBA00022723"/>
    </source>
</evidence>
<organism evidence="10 11">
    <name type="scientific">Thalictrum thalictroides</name>
    <name type="common">Rue-anemone</name>
    <name type="synonym">Anemone thalictroides</name>
    <dbReference type="NCBI Taxonomy" id="46969"/>
    <lineage>
        <taxon>Eukaryota</taxon>
        <taxon>Viridiplantae</taxon>
        <taxon>Streptophyta</taxon>
        <taxon>Embryophyta</taxon>
        <taxon>Tracheophyta</taxon>
        <taxon>Spermatophyta</taxon>
        <taxon>Magnoliopsida</taxon>
        <taxon>Ranunculales</taxon>
        <taxon>Ranunculaceae</taxon>
        <taxon>Thalictroideae</taxon>
        <taxon>Thalictrum</taxon>
    </lineage>
</organism>
<protein>
    <submittedName>
        <fullName evidence="10">Endoribonuclease dicer-like protein</fullName>
    </submittedName>
</protein>
<dbReference type="Gene3D" id="1.10.1520.10">
    <property type="entry name" value="Ribonuclease III domain"/>
    <property type="match status" value="2"/>
</dbReference>
<name>A0A7J6W2Z3_THATH</name>
<dbReference type="PANTHER" id="PTHR14950:SF46">
    <property type="entry name" value="ENDORIBONUCLEASE DICER HOMOLOG 3"/>
    <property type="match status" value="1"/>
</dbReference>
<feature type="non-terminal residue" evidence="10">
    <location>
        <position position="1"/>
    </location>
</feature>
<keyword evidence="4" id="KW-0479">Metal-binding</keyword>
<dbReference type="GO" id="GO:0003723">
    <property type="term" value="F:RNA binding"/>
    <property type="evidence" value="ECO:0007669"/>
    <property type="project" value="UniProtKB-KW"/>
</dbReference>
<dbReference type="OrthoDB" id="6513042at2759"/>
<comment type="caution">
    <text evidence="10">The sequence shown here is derived from an EMBL/GenBank/DDBJ whole genome shotgun (WGS) entry which is preliminary data.</text>
</comment>
<evidence type="ECO:0000256" key="8">
    <source>
        <dbReference type="ARBA" id="ARBA00022884"/>
    </source>
</evidence>
<keyword evidence="11" id="KW-1185">Reference proteome</keyword>
<keyword evidence="6" id="KW-0378">Hydrolase</keyword>
<proteinExistence type="predicted"/>
<dbReference type="GO" id="GO:0004525">
    <property type="term" value="F:ribonuclease III activity"/>
    <property type="evidence" value="ECO:0007669"/>
    <property type="project" value="InterPro"/>
</dbReference>
<dbReference type="FunFam" id="1.10.1520.10:FF:000004">
    <property type="entry name" value="Endoribonuclease dicer-like 1"/>
    <property type="match status" value="1"/>
</dbReference>
<dbReference type="AlphaFoldDB" id="A0A7J6W2Z3"/>
<evidence type="ECO:0000313" key="11">
    <source>
        <dbReference type="Proteomes" id="UP000554482"/>
    </source>
</evidence>
<evidence type="ECO:0000256" key="6">
    <source>
        <dbReference type="ARBA" id="ARBA00022801"/>
    </source>
</evidence>
<dbReference type="SUPFAM" id="SSF69065">
    <property type="entry name" value="RNase III domain-like"/>
    <property type="match status" value="2"/>
</dbReference>
<dbReference type="PANTHER" id="PTHR14950">
    <property type="entry name" value="DICER-RELATED"/>
    <property type="match status" value="1"/>
</dbReference>
<evidence type="ECO:0000256" key="2">
    <source>
        <dbReference type="ARBA" id="ARBA00001946"/>
    </source>
</evidence>
<dbReference type="EMBL" id="JABWDY010023439">
    <property type="protein sequence ID" value="KAF5190912.1"/>
    <property type="molecule type" value="Genomic_DNA"/>
</dbReference>
<keyword evidence="3" id="KW-0540">Nuclease</keyword>
<keyword evidence="8" id="KW-0694">RNA-binding</keyword>
<comment type="cofactor">
    <cofactor evidence="2">
        <name>Mg(2+)</name>
        <dbReference type="ChEBI" id="CHEBI:18420"/>
    </cofactor>
</comment>
<dbReference type="InterPro" id="IPR036389">
    <property type="entry name" value="RNase_III_sf"/>
</dbReference>
<reference evidence="10 11" key="1">
    <citation type="submission" date="2020-06" db="EMBL/GenBank/DDBJ databases">
        <title>Transcriptomic and genomic resources for Thalictrum thalictroides and T. hernandezii: Facilitating candidate gene discovery in an emerging model plant lineage.</title>
        <authorList>
            <person name="Arias T."/>
            <person name="Riano-Pachon D.M."/>
            <person name="Di Stilio V.S."/>
        </authorList>
    </citation>
    <scope>NUCLEOTIDE SEQUENCE [LARGE SCALE GENOMIC DNA]</scope>
    <source>
        <strain evidence="11">cv. WT478/WT964</strain>
        <tissue evidence="10">Leaves</tissue>
    </source>
</reference>
<dbReference type="SMART" id="SM00535">
    <property type="entry name" value="RIBOc"/>
    <property type="match status" value="1"/>
</dbReference>
<dbReference type="GO" id="GO:0005737">
    <property type="term" value="C:cytoplasm"/>
    <property type="evidence" value="ECO:0007669"/>
    <property type="project" value="TreeGrafter"/>
</dbReference>
<comment type="cofactor">
    <cofactor evidence="1">
        <name>Mn(2+)</name>
        <dbReference type="ChEBI" id="CHEBI:29035"/>
    </cofactor>
</comment>
<accession>A0A7J6W2Z3</accession>
<evidence type="ECO:0000256" key="5">
    <source>
        <dbReference type="ARBA" id="ARBA00022759"/>
    </source>
</evidence>
<dbReference type="Pfam" id="PF00636">
    <property type="entry name" value="Ribonuclease_3"/>
    <property type="match status" value="1"/>
</dbReference>
<dbReference type="GO" id="GO:0030422">
    <property type="term" value="P:siRNA processing"/>
    <property type="evidence" value="ECO:0007669"/>
    <property type="project" value="TreeGrafter"/>
</dbReference>
<dbReference type="CDD" id="cd00593">
    <property type="entry name" value="RIBOc"/>
    <property type="match status" value="2"/>
</dbReference>
<dbReference type="GO" id="GO:0046872">
    <property type="term" value="F:metal ion binding"/>
    <property type="evidence" value="ECO:0007669"/>
    <property type="project" value="UniProtKB-KW"/>
</dbReference>
<sequence>MVGKACDRGHRWMCSKTISDCAEALIGAYYVGGGLIAAVKLMKWLGIDAELEPTSLIDSAIFKASFWCKTPEENAFQRLESKLKYSFITKDSVLDLLITWHLFESNKDIDPGVLTDLRSASVNNENFAQVALKYNLHQHLIHSSGLLSEQIQEYVKFVSDARDFSSFQKVKCPKALGDLVESLAGAILIDTGLNLDNVWRIFRPLLSPIVTPEKLELPPFRELNEICSHRGYFIKETCIKKGEVVHVELFVQLEDILLKGEGCDKRRKAAKGQASLYLLERLEERGIAHSRHVSRKNQMEVDSSIHDLDISICRQASGEDYTIQSPKRKKITEDSYHKKSTANLALAQDSCKITAPVVVTINKKKGGPRSSLYELCKRMHWSMPTFHSTGQQS</sequence>
<feature type="domain" description="RNase III" evidence="9">
    <location>
        <begin position="38"/>
        <end position="192"/>
    </location>
</feature>
<evidence type="ECO:0000256" key="1">
    <source>
        <dbReference type="ARBA" id="ARBA00001936"/>
    </source>
</evidence>
<dbReference type="GO" id="GO:0005634">
    <property type="term" value="C:nucleus"/>
    <property type="evidence" value="ECO:0007669"/>
    <property type="project" value="TreeGrafter"/>
</dbReference>
<gene>
    <name evidence="10" type="ORF">FRX31_019501</name>
</gene>
<dbReference type="PROSITE" id="PS50142">
    <property type="entry name" value="RNASE_3_2"/>
    <property type="match status" value="1"/>
</dbReference>